<feature type="domain" description="Teneurin-like YD-shell" evidence="5">
    <location>
        <begin position="2311"/>
        <end position="2447"/>
    </location>
</feature>
<feature type="domain" description="Teneurin-like YD-shell" evidence="5">
    <location>
        <begin position="1860"/>
        <end position="1942"/>
    </location>
</feature>
<feature type="compositionally biased region" description="Basic and acidic residues" evidence="2">
    <location>
        <begin position="2843"/>
        <end position="2852"/>
    </location>
</feature>
<comment type="caution">
    <text evidence="6">The sequence shown here is derived from an EMBL/GenBank/DDBJ whole genome shotgun (WGS) entry which is preliminary data.</text>
</comment>
<dbReference type="InterPro" id="IPR031325">
    <property type="entry name" value="RHS_repeat"/>
</dbReference>
<evidence type="ECO:0000256" key="1">
    <source>
        <dbReference type="ARBA" id="ARBA00022737"/>
    </source>
</evidence>
<dbReference type="InterPro" id="IPR056823">
    <property type="entry name" value="TEN-like_YD-shell"/>
</dbReference>
<reference evidence="6 7" key="1">
    <citation type="submission" date="2019-03" db="EMBL/GenBank/DDBJ databases">
        <title>Diversity of the mouse oral microbiome.</title>
        <authorList>
            <person name="Joseph S."/>
            <person name="Aduse-Opoku J."/>
            <person name="Curtis M."/>
            <person name="Wade W."/>
            <person name="Hashim A."/>
        </authorList>
    </citation>
    <scope>NUCLEOTIDE SEQUENCE [LARGE SCALE GENOMIC DNA]</scope>
    <source>
        <strain evidence="6 7">HT4</strain>
    </source>
</reference>
<feature type="domain" description="Teneurin-like YD-shell" evidence="5">
    <location>
        <begin position="1547"/>
        <end position="1689"/>
    </location>
</feature>
<evidence type="ECO:0000259" key="5">
    <source>
        <dbReference type="Pfam" id="PF25023"/>
    </source>
</evidence>
<feature type="domain" description="Teneurin-like YD-shell" evidence="5">
    <location>
        <begin position="1732"/>
        <end position="1851"/>
    </location>
</feature>
<feature type="chain" id="PRO_5021491036" description="Cell wall-associated polypeptide CWBP200" evidence="3">
    <location>
        <begin position="27"/>
        <end position="3172"/>
    </location>
</feature>
<feature type="domain" description="Teneurin-like YD-shell" evidence="5">
    <location>
        <begin position="1294"/>
        <end position="1424"/>
    </location>
</feature>
<dbReference type="InterPro" id="IPR045351">
    <property type="entry name" value="DUF6531"/>
</dbReference>
<dbReference type="PANTHER" id="PTHR32305">
    <property type="match status" value="1"/>
</dbReference>
<dbReference type="InterPro" id="IPR022385">
    <property type="entry name" value="Rhs_assc_core"/>
</dbReference>
<dbReference type="InterPro" id="IPR006530">
    <property type="entry name" value="YD"/>
</dbReference>
<dbReference type="Pfam" id="PF05593">
    <property type="entry name" value="RHS_repeat"/>
    <property type="match status" value="5"/>
</dbReference>
<accession>A0A4Y9FM87</accession>
<evidence type="ECO:0000256" key="3">
    <source>
        <dbReference type="SAM" id="SignalP"/>
    </source>
</evidence>
<dbReference type="Gene3D" id="3.10.350.10">
    <property type="entry name" value="LysM domain"/>
    <property type="match status" value="1"/>
</dbReference>
<dbReference type="PANTHER" id="PTHR32305:SF15">
    <property type="entry name" value="PROTEIN RHSA-RELATED"/>
    <property type="match status" value="1"/>
</dbReference>
<evidence type="ECO:0000259" key="4">
    <source>
        <dbReference type="Pfam" id="PF20148"/>
    </source>
</evidence>
<dbReference type="Gene3D" id="2.180.10.10">
    <property type="entry name" value="RHS repeat-associated core"/>
    <property type="match status" value="10"/>
</dbReference>
<dbReference type="CDD" id="cd12871">
    <property type="entry name" value="Bacuni_01323_like"/>
    <property type="match status" value="1"/>
</dbReference>
<evidence type="ECO:0008006" key="8">
    <source>
        <dbReference type="Google" id="ProtNLM"/>
    </source>
</evidence>
<feature type="domain" description="Teneurin-like YD-shell" evidence="5">
    <location>
        <begin position="2043"/>
        <end position="2176"/>
    </location>
</feature>
<sequence length="3172" mass="349570">MKRLHKLMNALVLLVLLVSNSPIMYAEEIGQAIAQSQAEQAHQEAVEEAKSQTVGSENVNKETADASSATPESSKDEGDAIQQPKVVTEESDAEVELKQKYGEPVAVSGQEQLYRVDETHFVTHIGSSVKTYVDQDGVEVPVDLSLYSYHANGNHYYLPKESPVGVVLPSEVKEETPIDVIHQDEKISLYPLETTYDKATVEQNAILYNNVDGKTDVQYTVQSNGVKEEIVLAEWGGKNRFTYGLDAGSYDVRLENNQVLVREKGKSKILFVLTAPIMVDAAGETSQDVTLELSEKSGKYQVTVVAGKDWLSSKERKYPVRIDPTVTVPRENILDVVTSSIRGTYQGLAYGYVGYIESANMGMEGIQDIGKTRMYVKVNYDFSSIPKEARIDSASLNLYQYSDGKGTAAATFGAYYLKQDFDINTIDWLSSLSLEEEIAGENAIQPHGLGFHHFDIRTAVTNWVQGLSPNFGLVVKALDENVNGAGFYTTEADPSNVAQGGFTPDQAPSITINWSVPDPVDMNYDLGNTTINLRTMVKTDKKGKLQFQGVFADGLTTPGATVSYGLSDASKDYKGDSTASFSYKYPNTSTFESVFEAGTTKYRDKLSNWQTTVPFTEPELNAVYTIDAESRKDNQTSGKKSSETFLIYKVTQYDTLPKIAAYYGVPLNQIAYDNRIQDMLVVKNNTLFIRNPRKNATKPYNPPALNDKVKADVDMLLMGRGLHCEFGFEPINLNTGNFYLERVDVSIPDIDGDFEIARSYNSKAAGINSLFGRGWSFAFNEQISNDENQNLYYTRTDGSVVPFTKDGDSYKAPAGYDLTLKVKTIDTKDGDFGGEEKEKYDVKEYRVTDTDNQEKVFNFHGLLTSQTDEKGNTTQFEYNENFQLTKVTSPTGLVYGITYNEAGYIGAIQIPNGFTLSYDYDDNGYLTTYTDATGVPTRYEYDDRGRMTAWYDGNGTKVIQNEYDDENRVTKQTDGTGAVSTLAYSDGQTITTDANGNQTTYTYDDQYRTTGITYPDGTSVSKTYDDHNRLASETNELGHTTSYTYDENGNVLTETRFDGATKTSIYDEKNNLLSVTDFGGDTTTNEYDSKSNLTKTTLPDGTTISYTHDKQGRILSTIDALGAKTTFAYEGANLVKVTNPLGGESTLTYNAHNQVTGITNPRGGTTTFTYDVEGRQLSEKDADGVGTIHTFDKAGQVVGVTEGNGNTTTFTYDAFGRKIGASNGEGGTYSYTYDGVGNQLSVTDAEGHTTTYTYDSRGRLLTETNAAGQTTTFVRDALGRVLNRTNEAGHTSSLTYDDRYNAIKTVTDALGQVTENTYDASGYLTDSTYPIGTKTNTTYDVMGRVLSYTDESGQTVSYTYDAVGNKLTETKGDKTTSYSYDKSGNVTSITYPDKTSVSYTLDSMGNIVSMVDGLGKETTYEYSPAGRLLATTNALGQRTSMTYDKNGNQNSVTDAAGYTATTTYTGQNQIASITDGLGNTTTTSYNQMEQPTEIVDALGGKTTYIYNELGYPIEQTDANGNVTKMSYTETAQLKEVTLPDGTTLTQEYDALDRLIKQTSSSGLITEYTYDAANRVLTKKDNQELNESYTYDKAGNRLTLTNSLGEVTTYSYDSDNQLTKVTYADGTSETFTYDVMGHIATSTDQEGKTKTYHYDENGNLTKIVDHLKRETTYTYDALNRVVTETDAEGNTSTYEYDVLGNLSKLTDANGNSSSYGYDANQNLVLYTDPNGQATAFTYDPLGRVVETVAPTGAKQSFSYDAVGNRLTETTGEGHTTTFTYDVMNRLSGLKRPTGGETVYSYDGTGSLSEEKDVNGHITTYTNDLYGRTTKRILPNEAEYTYNYDALGRLSKQTGPQGLAKSYTYDVAGNLTKETDQSDRSNSYTYDKVGRLLTAKNALDLETKYRYDEAGNLEKLTSPSGASTSFSYTTLDQLKTIKSPTGRELASSYDPVGQVSKRTINGKRETSYTYDPNGNLLEETNPLGQVTKRTYDALNRLTSESDTAGQLNLYTYDHDNNVTKVMNEAGGQATMTYDGNGNLTSVLSGSERIKTYTYDLKDQLLSATQGAGDKASTSTYTYDSVGNVTSITNGNGKVTKYTYDQLSNVVERMTALGDKETYSYNINNQLEKVTKADGQTISYDYNKLDQLLKVDYSKKEDGQVLYTYDSDGRRVSMSDLTGTTHYETNAEGEITGVRQGDGSLIRYDYDDFGNISQMTYPDGSTVSYTYDELDRLTSVTDVKRVKTSYSYNEAGDMTEVKRGDGTKSFLTYDKAHRVTELRHVDKKNKLISSYTYEYDDGNYITKETITQDGETLVQAYTYDTLGQIETMTVSDKAGKELSKLTYTYDLAGNKLTSTEEVDGQEEKTTYTYDDNNRLTKLENKDGITTYTYDQNGNRISSKKNDEQLDYIYDTENRLLAVKDKDGLLMAALYDGDDNRVFTASRKEGKYTYQLFKREEKKKSPYTAPNGEEHSLFWYGFSQNVLQALSSLPQTVGTIWHEIFDDVSTAYHKKVAKDRANEEGLVVNPPSIGELPGEGEVTYASQVKEVLIPYTTREDSFNYYEERNYVNDINRQHTEVLQTYDRELKGRETYTYGHGRASYLNHETNDHYNYLTNQSGSVTGLTKEGQAVASISYNLYGSTKSITDETGNPFAYNGEARDITGFDYLRARYYDSQAGTFLTEDSYSGTKMNPLSQNRYSYVHNNPVNYTDPSGHIAASPFTMFLGAGKPRYSQPKPLINYKDGTLYAPTTDEHKAHQIRQQQTGVYSYTYVPTYVPTASAYDYIQQQEAQVIAQAHAQAIRYRQQQLRKEYAQATGQYGTPKSREATNLFHNWTKSFEETIRHVCDPKTTKARDKGGSPKPISFGGGGVASWDGTSGPSSRYQPNASVSAKSKKPSKKKLSDKELSETIRRANQGDSKALSQLIAQQRYAPAYEGFESAPKAGAIIAAGIVGLVYKNPIYTLATYGGVNAGLTSAQKKESFGQVIVKSVIGAVSGYALGKIGAKIGAQSLLGAALVDGTGETALDVILAGLEGENVSPEELASSFVDNVAANAIIGLVGKAISNIAGAKVGNAVDEVGNSGKILTTKEIVDDFVKDLDDITSQGSLAKNFQSSGGFEQAMKDFESLNLDNVKVISTAGGSGKVGTLPDGTKVVVRPISRDGTPTLEFQFKVPYKVRY</sequence>
<dbReference type="NCBIfam" id="TIGR01643">
    <property type="entry name" value="YD_repeat_2x"/>
    <property type="match status" value="25"/>
</dbReference>
<evidence type="ECO:0000313" key="7">
    <source>
        <dbReference type="Proteomes" id="UP000297747"/>
    </source>
</evidence>
<dbReference type="Pfam" id="PF25023">
    <property type="entry name" value="TEN_YD-shell"/>
    <property type="match status" value="8"/>
</dbReference>
<dbReference type="Proteomes" id="UP000297747">
    <property type="component" value="Unassembled WGS sequence"/>
</dbReference>
<feature type="domain" description="Teneurin-like YD-shell" evidence="5">
    <location>
        <begin position="1090"/>
        <end position="1290"/>
    </location>
</feature>
<dbReference type="NCBIfam" id="TIGR03696">
    <property type="entry name" value="Rhs_assc_core"/>
    <property type="match status" value="1"/>
</dbReference>
<organism evidence="6 7">
    <name type="scientific">Streptococcus acidominimus</name>
    <dbReference type="NCBI Taxonomy" id="1326"/>
    <lineage>
        <taxon>Bacteria</taxon>
        <taxon>Bacillati</taxon>
        <taxon>Bacillota</taxon>
        <taxon>Bacilli</taxon>
        <taxon>Lactobacillales</taxon>
        <taxon>Streptococcaceae</taxon>
        <taxon>Streptococcus</taxon>
    </lineage>
</organism>
<dbReference type="Pfam" id="PF20148">
    <property type="entry name" value="DUF6531"/>
    <property type="match status" value="1"/>
</dbReference>
<gene>
    <name evidence="6" type="ORF">E4U01_06605</name>
</gene>
<evidence type="ECO:0000313" key="6">
    <source>
        <dbReference type="EMBL" id="TFU30337.1"/>
    </source>
</evidence>
<dbReference type="EMBL" id="SPQA01000021">
    <property type="protein sequence ID" value="TFU30337.1"/>
    <property type="molecule type" value="Genomic_DNA"/>
</dbReference>
<feature type="region of interest" description="Disordered" evidence="2">
    <location>
        <begin position="2843"/>
        <end position="2900"/>
    </location>
</feature>
<feature type="signal peptide" evidence="3">
    <location>
        <begin position="1"/>
        <end position="26"/>
    </location>
</feature>
<feature type="compositionally biased region" description="Polar residues" evidence="2">
    <location>
        <begin position="2868"/>
        <end position="2880"/>
    </location>
</feature>
<keyword evidence="3" id="KW-0732">Signal</keyword>
<dbReference type="RefSeq" id="WP_135053016.1">
    <property type="nucleotide sequence ID" value="NZ_JADGLI010000021.1"/>
</dbReference>
<proteinExistence type="predicted"/>
<evidence type="ECO:0000256" key="2">
    <source>
        <dbReference type="SAM" id="MobiDB-lite"/>
    </source>
</evidence>
<feature type="domain" description="DUF6531" evidence="4">
    <location>
        <begin position="729"/>
        <end position="803"/>
    </location>
</feature>
<keyword evidence="1" id="KW-0677">Repeat</keyword>
<protein>
    <recommendedName>
        <fullName evidence="8">Cell wall-associated polypeptide CWBP200</fullName>
    </recommendedName>
</protein>
<dbReference type="InterPro" id="IPR050708">
    <property type="entry name" value="T6SS_VgrG/RHS"/>
</dbReference>
<feature type="region of interest" description="Disordered" evidence="2">
    <location>
        <begin position="43"/>
        <end position="92"/>
    </location>
</feature>
<dbReference type="InterPro" id="IPR036779">
    <property type="entry name" value="LysM_dom_sf"/>
</dbReference>
<feature type="domain" description="Teneurin-like YD-shell" evidence="5">
    <location>
        <begin position="853"/>
        <end position="984"/>
    </location>
</feature>
<name>A0A4Y9FM87_STRAI</name>